<reference evidence="3" key="1">
    <citation type="journal article" date="2024" name="Commun. Biol.">
        <title>Bacillamide D produced by Bacillus cereus from the mouse intestinal bacterial collection (miBC) is a potent cytotoxin in vitro.</title>
        <authorList>
            <person name="Hohmann M."/>
            <person name="Brunner V."/>
            <person name="Johannes W."/>
            <person name="Schum D."/>
            <person name="Carroll L.M."/>
            <person name="Liu T."/>
            <person name="Sasaki D."/>
            <person name="Bosch J."/>
            <person name="Clavel T."/>
            <person name="Sieber S.A."/>
            <person name="Zeller G."/>
            <person name="Tschurtschenthaler M."/>
            <person name="Janssen K.P."/>
            <person name="Gulder T.A.M."/>
        </authorList>
    </citation>
    <scope>NUCLEOTIDE SEQUENCE [LARGE SCALE GENOMIC DNA]</scope>
    <source>
        <strain evidence="3">LK_304 Iso 8</strain>
    </source>
</reference>
<proteinExistence type="predicted"/>
<evidence type="ECO:0000313" key="3">
    <source>
        <dbReference type="Proteomes" id="UP001467192"/>
    </source>
</evidence>
<dbReference type="RefSeq" id="WP_022649546.1">
    <property type="nucleotide sequence ID" value="NZ_CBCXYK010000011.1"/>
</dbReference>
<evidence type="ECO:0000256" key="1">
    <source>
        <dbReference type="SAM" id="SignalP"/>
    </source>
</evidence>
<dbReference type="InterPro" id="IPR010546">
    <property type="entry name" value="DUF1120"/>
</dbReference>
<dbReference type="Proteomes" id="UP001467192">
    <property type="component" value="Unassembled WGS sequence"/>
</dbReference>
<accession>A0ABV1ZFN3</accession>
<keyword evidence="3" id="KW-1185">Reference proteome</keyword>
<name>A0ABV1ZFN3_9ENTR</name>
<evidence type="ECO:0000313" key="2">
    <source>
        <dbReference type="EMBL" id="MES0426808.1"/>
    </source>
</evidence>
<gene>
    <name evidence="2" type="ORF">ABMC12_10935</name>
</gene>
<comment type="caution">
    <text evidence="2">The sequence shown here is derived from an EMBL/GenBank/DDBJ whole genome shotgun (WGS) entry which is preliminary data.</text>
</comment>
<feature type="signal peptide" evidence="1">
    <location>
        <begin position="1"/>
        <end position="20"/>
    </location>
</feature>
<sequence>MKKRIALLLCGMSAASAVWATDTVNIDVDVTVDAAACTPALSNGGVADFGTRYAGSLSSSAFTQLGTRDLTLSVTCESSTGVAITARDTRASSVVVGKDKSGQEGVKFQINNGAYVRDTTRLFGLGLTSEQKPIGSYGVQINAAGVTAADESAAVQVEIAGAATKNGPWTRTTLLPLPTQQDFFYTFVQKGTDIPQPISSAVVPLQVSAAVANGLGSGQEIKLDGEAVITLVYL</sequence>
<organism evidence="2 3">
    <name type="scientific">Enterobacter intestinihominis</name>
    <dbReference type="NCBI Taxonomy" id="3133180"/>
    <lineage>
        <taxon>Bacteria</taxon>
        <taxon>Pseudomonadati</taxon>
        <taxon>Pseudomonadota</taxon>
        <taxon>Gammaproteobacteria</taxon>
        <taxon>Enterobacterales</taxon>
        <taxon>Enterobacteriaceae</taxon>
        <taxon>Enterobacter</taxon>
    </lineage>
</organism>
<dbReference type="Pfam" id="PF06551">
    <property type="entry name" value="DUF1120"/>
    <property type="match status" value="1"/>
</dbReference>
<dbReference type="EMBL" id="JBEBZA010000010">
    <property type="protein sequence ID" value="MES0426808.1"/>
    <property type="molecule type" value="Genomic_DNA"/>
</dbReference>
<keyword evidence="1" id="KW-0732">Signal</keyword>
<protein>
    <submittedName>
        <fullName evidence="2">DUF1120 domain-containing protein</fullName>
    </submittedName>
</protein>
<dbReference type="GeneID" id="99707708"/>
<feature type="chain" id="PRO_5047497639" evidence="1">
    <location>
        <begin position="21"/>
        <end position="234"/>
    </location>
</feature>